<protein>
    <submittedName>
        <fullName evidence="1">Uncharacterized protein</fullName>
    </submittedName>
</protein>
<comment type="caution">
    <text evidence="1">The sequence shown here is derived from an EMBL/GenBank/DDBJ whole genome shotgun (WGS) entry which is preliminary data.</text>
</comment>
<dbReference type="RefSeq" id="WP_130285052.1">
    <property type="nucleotide sequence ID" value="NZ_SGXE01000001.1"/>
</dbReference>
<accession>A0A4Q7PGZ7</accession>
<dbReference type="EMBL" id="SGXE01000001">
    <property type="protein sequence ID" value="RZS99198.1"/>
    <property type="molecule type" value="Genomic_DNA"/>
</dbReference>
<keyword evidence="2" id="KW-1185">Reference proteome</keyword>
<evidence type="ECO:0000313" key="2">
    <source>
        <dbReference type="Proteomes" id="UP000292262"/>
    </source>
</evidence>
<organism evidence="1 2">
    <name type="scientific">Aquimarina brevivitae</name>
    <dbReference type="NCBI Taxonomy" id="323412"/>
    <lineage>
        <taxon>Bacteria</taxon>
        <taxon>Pseudomonadati</taxon>
        <taxon>Bacteroidota</taxon>
        <taxon>Flavobacteriia</taxon>
        <taxon>Flavobacteriales</taxon>
        <taxon>Flavobacteriaceae</taxon>
        <taxon>Aquimarina</taxon>
    </lineage>
</organism>
<evidence type="ECO:0000313" key="1">
    <source>
        <dbReference type="EMBL" id="RZS99198.1"/>
    </source>
</evidence>
<dbReference type="OrthoDB" id="9791837at2"/>
<name>A0A4Q7PGZ7_9FLAO</name>
<dbReference type="Proteomes" id="UP000292262">
    <property type="component" value="Unassembled WGS sequence"/>
</dbReference>
<sequence length="277" mass="31616">MQQLAYNIPGFKTIAWVSDAAENVWATRFVKVDNAIIDTTIRMITDSKCRSFILIVEGAMYFKILDRIKELPIDLEVVFLGKKTETGPVFYEIRLTHQLSVTSENSSCCIVATRRARQHSQKEQIWQAALTTHGIVQEEELIKLPETSDSSVFFQKLIVTVGPQHRCCLDCSNQRKQIDLLFENMESYGFVEELNWLQEIYSWPVEWSVMHGICELRTPVVKLAYDTDATPIAYTVQLDGSSYPIEGASGKRFPYRKKSFLRVSDSKSFKAGLQHGS</sequence>
<reference evidence="1 2" key="1">
    <citation type="submission" date="2019-02" db="EMBL/GenBank/DDBJ databases">
        <title>Genomic Encyclopedia of Type Strains, Phase IV (KMG-IV): sequencing the most valuable type-strain genomes for metagenomic binning, comparative biology and taxonomic classification.</title>
        <authorList>
            <person name="Goeker M."/>
        </authorList>
    </citation>
    <scope>NUCLEOTIDE SEQUENCE [LARGE SCALE GENOMIC DNA]</scope>
    <source>
        <strain evidence="1 2">DSM 17196</strain>
    </source>
</reference>
<gene>
    <name evidence="1" type="ORF">EV197_0407</name>
</gene>
<proteinExistence type="predicted"/>
<dbReference type="AlphaFoldDB" id="A0A4Q7PGZ7"/>